<protein>
    <submittedName>
        <fullName evidence="1">Uncharacterized protein</fullName>
    </submittedName>
</protein>
<dbReference type="EMBL" id="JACVVK020000329">
    <property type="protein sequence ID" value="KAK7478307.1"/>
    <property type="molecule type" value="Genomic_DNA"/>
</dbReference>
<dbReference type="Proteomes" id="UP001519460">
    <property type="component" value="Unassembled WGS sequence"/>
</dbReference>
<name>A0ABD0JUJ6_9CAEN</name>
<reference evidence="1 2" key="1">
    <citation type="journal article" date="2023" name="Sci. Data">
        <title>Genome assembly of the Korean intertidal mud-creeper Batillaria attramentaria.</title>
        <authorList>
            <person name="Patra A.K."/>
            <person name="Ho P.T."/>
            <person name="Jun S."/>
            <person name="Lee S.J."/>
            <person name="Kim Y."/>
            <person name="Won Y.J."/>
        </authorList>
    </citation>
    <scope>NUCLEOTIDE SEQUENCE [LARGE SCALE GENOMIC DNA]</scope>
    <source>
        <strain evidence="1">Wonlab-2016</strain>
    </source>
</reference>
<feature type="non-terminal residue" evidence="1">
    <location>
        <position position="60"/>
    </location>
</feature>
<proteinExistence type="predicted"/>
<accession>A0ABD0JUJ6</accession>
<comment type="caution">
    <text evidence="1">The sequence shown here is derived from an EMBL/GenBank/DDBJ whole genome shotgun (WGS) entry which is preliminary data.</text>
</comment>
<dbReference type="AlphaFoldDB" id="A0ABD0JUJ6"/>
<gene>
    <name evidence="1" type="ORF">BaRGS_00030459</name>
</gene>
<organism evidence="1 2">
    <name type="scientific">Batillaria attramentaria</name>
    <dbReference type="NCBI Taxonomy" id="370345"/>
    <lineage>
        <taxon>Eukaryota</taxon>
        <taxon>Metazoa</taxon>
        <taxon>Spiralia</taxon>
        <taxon>Lophotrochozoa</taxon>
        <taxon>Mollusca</taxon>
        <taxon>Gastropoda</taxon>
        <taxon>Caenogastropoda</taxon>
        <taxon>Sorbeoconcha</taxon>
        <taxon>Cerithioidea</taxon>
        <taxon>Batillariidae</taxon>
        <taxon>Batillaria</taxon>
    </lineage>
</organism>
<keyword evidence="2" id="KW-1185">Reference proteome</keyword>
<evidence type="ECO:0000313" key="2">
    <source>
        <dbReference type="Proteomes" id="UP001519460"/>
    </source>
</evidence>
<sequence length="60" mass="6756">MNHTFDFDQTGRFSFRLTNQYLDILTQSEEAFLNQFSAAVTAGSVQLRRADGHVSNSVTD</sequence>
<evidence type="ECO:0000313" key="1">
    <source>
        <dbReference type="EMBL" id="KAK7478307.1"/>
    </source>
</evidence>